<gene>
    <name evidence="2" type="ORF">SAMN05216480_101373</name>
</gene>
<feature type="transmembrane region" description="Helical" evidence="1">
    <location>
        <begin position="255"/>
        <end position="274"/>
    </location>
</feature>
<dbReference type="RefSeq" id="WP_177229052.1">
    <property type="nucleotide sequence ID" value="NZ_FPBK01000001.1"/>
</dbReference>
<keyword evidence="3" id="KW-1185">Reference proteome</keyword>
<evidence type="ECO:0000256" key="1">
    <source>
        <dbReference type="SAM" id="Phobius"/>
    </source>
</evidence>
<feature type="transmembrane region" description="Helical" evidence="1">
    <location>
        <begin position="193"/>
        <end position="209"/>
    </location>
</feature>
<dbReference type="Proteomes" id="UP000199138">
    <property type="component" value="Unassembled WGS sequence"/>
</dbReference>
<proteinExistence type="predicted"/>
<feature type="transmembrane region" description="Helical" evidence="1">
    <location>
        <begin position="39"/>
        <end position="57"/>
    </location>
</feature>
<keyword evidence="1" id="KW-0812">Transmembrane</keyword>
<accession>A0A1I7EX75</accession>
<name>A0A1I7EX75_9FLAO</name>
<sequence>MRHHPVKIGIISFFIVLFFMPIGHALMVLTDVLLQEQKLSGAFFIGFLGCLLLFISINRELKSATATLLGLLAGVLVWTGWIEFSFVWIAEKLSTPALVQNGVVVTKPEYLLMPSSLGLLGAFSLFYLFTSSKCQFFNWFQKRLHIKKHIKQKEKGKPVAVITFIETIMILWVFYMVLLFVYDDGIFGDQHPVTYLVAFGSLVWSGYLLPKLLRIQKFDYAIRYAIPTVIIFWNFVEILGRWNLFKEVWIHPLEYWKELLGIAIVLLGFVAYYLRKTQFTKRDKLLI</sequence>
<evidence type="ECO:0000313" key="2">
    <source>
        <dbReference type="EMBL" id="SFU28511.1"/>
    </source>
</evidence>
<feature type="transmembrane region" description="Helical" evidence="1">
    <location>
        <begin position="159"/>
        <end position="181"/>
    </location>
</feature>
<reference evidence="2 3" key="1">
    <citation type="submission" date="2016-10" db="EMBL/GenBank/DDBJ databases">
        <authorList>
            <person name="de Groot N.N."/>
        </authorList>
    </citation>
    <scope>NUCLEOTIDE SEQUENCE [LARGE SCALE GENOMIC DNA]</scope>
    <source>
        <strain evidence="2 3">CGMCC 1.12333</strain>
    </source>
</reference>
<keyword evidence="1" id="KW-1133">Transmembrane helix</keyword>
<feature type="transmembrane region" description="Helical" evidence="1">
    <location>
        <begin position="110"/>
        <end position="129"/>
    </location>
</feature>
<protein>
    <submittedName>
        <fullName evidence="2">Uncharacterized protein</fullName>
    </submittedName>
</protein>
<feature type="transmembrane region" description="Helical" evidence="1">
    <location>
        <begin position="69"/>
        <end position="90"/>
    </location>
</feature>
<feature type="transmembrane region" description="Helical" evidence="1">
    <location>
        <begin position="221"/>
        <end position="243"/>
    </location>
</feature>
<organism evidence="2 3">
    <name type="scientific">Pustulibacterium marinum</name>
    <dbReference type="NCBI Taxonomy" id="1224947"/>
    <lineage>
        <taxon>Bacteria</taxon>
        <taxon>Pseudomonadati</taxon>
        <taxon>Bacteroidota</taxon>
        <taxon>Flavobacteriia</taxon>
        <taxon>Flavobacteriales</taxon>
        <taxon>Flavobacteriaceae</taxon>
        <taxon>Pustulibacterium</taxon>
    </lineage>
</organism>
<evidence type="ECO:0000313" key="3">
    <source>
        <dbReference type="Proteomes" id="UP000199138"/>
    </source>
</evidence>
<keyword evidence="1" id="KW-0472">Membrane</keyword>
<feature type="transmembrane region" description="Helical" evidence="1">
    <location>
        <begin position="7"/>
        <end position="27"/>
    </location>
</feature>
<dbReference type="AlphaFoldDB" id="A0A1I7EX75"/>
<dbReference type="EMBL" id="FPBK01000001">
    <property type="protein sequence ID" value="SFU28511.1"/>
    <property type="molecule type" value="Genomic_DNA"/>
</dbReference>